<keyword evidence="1" id="KW-0472">Membrane</keyword>
<dbReference type="RefSeq" id="WP_106624267.1">
    <property type="nucleotide sequence ID" value="NZ_CP032819.1"/>
</dbReference>
<dbReference type="Proteomes" id="UP000270673">
    <property type="component" value="Chromosome"/>
</dbReference>
<keyword evidence="1" id="KW-1133">Transmembrane helix</keyword>
<feature type="transmembrane region" description="Helical" evidence="1">
    <location>
        <begin position="93"/>
        <end position="111"/>
    </location>
</feature>
<keyword evidence="3" id="KW-1185">Reference proteome</keyword>
<dbReference type="OrthoDB" id="1097892at2"/>
<organism evidence="2 3">
    <name type="scientific">Butyricimonas faecalis</name>
    <dbReference type="NCBI Taxonomy" id="2093856"/>
    <lineage>
        <taxon>Bacteria</taxon>
        <taxon>Pseudomonadati</taxon>
        <taxon>Bacteroidota</taxon>
        <taxon>Bacteroidia</taxon>
        <taxon>Bacteroidales</taxon>
        <taxon>Odoribacteraceae</taxon>
        <taxon>Butyricimonas</taxon>
    </lineage>
</organism>
<proteinExistence type="predicted"/>
<sequence>MNKHIQNKEQAKSKPFIIVRIIFIICCLGSLSGFLWTFLPWETVAGMTNSQGGILIDNSLPTIFLFRLQCLSFGAFSGFYLFMAYQPIRYKKLILISSLLMLLMSGAMVYVRNISGLHTSLTAYEHYLWLGIGIAMFLSWFFELHEYNDIRSEEKHAKRIFPNVLKTLGMILFANTFWVIMPQNVIEKVLSALQIPSYFGNPYSEYAAGLIFFFVGIFGIILFVCAKNPEQYKPVLKFIAVYTTLTGTCLILWLFSYNRCNLFTILISMLSILAGIYILTTTCTNNKTTFK</sequence>
<gene>
    <name evidence="2" type="ORF">D8S85_00175</name>
</gene>
<dbReference type="AlphaFoldDB" id="A0A3S9VNJ7"/>
<feature type="transmembrane region" description="Helical" evidence="1">
    <location>
        <begin position="126"/>
        <end position="144"/>
    </location>
</feature>
<feature type="transmembrane region" description="Helical" evidence="1">
    <location>
        <begin position="59"/>
        <end position="81"/>
    </location>
</feature>
<keyword evidence="1" id="KW-0812">Transmembrane</keyword>
<feature type="transmembrane region" description="Helical" evidence="1">
    <location>
        <begin position="21"/>
        <end position="39"/>
    </location>
</feature>
<evidence type="ECO:0000256" key="1">
    <source>
        <dbReference type="SAM" id="Phobius"/>
    </source>
</evidence>
<feature type="transmembrane region" description="Helical" evidence="1">
    <location>
        <begin position="164"/>
        <end position="186"/>
    </location>
</feature>
<feature type="transmembrane region" description="Helical" evidence="1">
    <location>
        <begin position="238"/>
        <end position="256"/>
    </location>
</feature>
<dbReference type="EMBL" id="CP032819">
    <property type="protein sequence ID" value="AZS28118.1"/>
    <property type="molecule type" value="Genomic_DNA"/>
</dbReference>
<accession>A0A3S9VNJ7</accession>
<evidence type="ECO:0000313" key="2">
    <source>
        <dbReference type="EMBL" id="AZS28118.1"/>
    </source>
</evidence>
<protein>
    <submittedName>
        <fullName evidence="2">Uncharacterized protein</fullName>
    </submittedName>
</protein>
<evidence type="ECO:0000313" key="3">
    <source>
        <dbReference type="Proteomes" id="UP000270673"/>
    </source>
</evidence>
<reference evidence="2 3" key="1">
    <citation type="submission" date="2018-10" db="EMBL/GenBank/DDBJ databases">
        <title>Butyricimonas faecalis sp. nov., isolated from human faeces and emended description of the genus Butyricimonas.</title>
        <authorList>
            <person name="Le Roy T."/>
            <person name="Van der Smissen P."/>
            <person name="Paquot A."/>
            <person name="Delzenne N."/>
            <person name="Muccioli G."/>
            <person name="Collet J.-F."/>
            <person name="Cani P.D."/>
        </authorList>
    </citation>
    <scope>NUCLEOTIDE SEQUENCE [LARGE SCALE GENOMIC DNA]</scope>
    <source>
        <strain evidence="2 3">H184</strain>
    </source>
</reference>
<feature type="transmembrane region" description="Helical" evidence="1">
    <location>
        <begin position="206"/>
        <end position="226"/>
    </location>
</feature>
<dbReference type="KEGG" id="buy:D8S85_00175"/>
<feature type="transmembrane region" description="Helical" evidence="1">
    <location>
        <begin position="262"/>
        <end position="280"/>
    </location>
</feature>
<name>A0A3S9VNJ7_9BACT</name>